<feature type="domain" description="Cupin type-1" evidence="2">
    <location>
        <begin position="34"/>
        <end position="129"/>
    </location>
</feature>
<dbReference type="InterPro" id="IPR014710">
    <property type="entry name" value="RmlC-like_jellyroll"/>
</dbReference>
<dbReference type="Pfam" id="PF07883">
    <property type="entry name" value="Cupin_2"/>
    <property type="match status" value="1"/>
</dbReference>
<evidence type="ECO:0000259" key="2">
    <source>
        <dbReference type="SMART" id="SM00835"/>
    </source>
</evidence>
<name>A0A1H5QBQ6_9PSEU</name>
<protein>
    <submittedName>
        <fullName evidence="3">Cupin domain-containing protein</fullName>
    </submittedName>
</protein>
<dbReference type="InterPro" id="IPR006045">
    <property type="entry name" value="Cupin_1"/>
</dbReference>
<dbReference type="PANTHER" id="PTHR35848:SF6">
    <property type="entry name" value="CUPIN TYPE-2 DOMAIN-CONTAINING PROTEIN"/>
    <property type="match status" value="1"/>
</dbReference>
<dbReference type="InterPro" id="IPR011051">
    <property type="entry name" value="RmlC_Cupin_sf"/>
</dbReference>
<keyword evidence="1" id="KW-0479">Metal-binding</keyword>
<dbReference type="SMART" id="SM00835">
    <property type="entry name" value="Cupin_1"/>
    <property type="match status" value="1"/>
</dbReference>
<dbReference type="GO" id="GO:0046872">
    <property type="term" value="F:metal ion binding"/>
    <property type="evidence" value="ECO:0007669"/>
    <property type="project" value="UniProtKB-KW"/>
</dbReference>
<dbReference type="EMBL" id="FNUJ01000002">
    <property type="protein sequence ID" value="SEF23486.1"/>
    <property type="molecule type" value="Genomic_DNA"/>
</dbReference>
<gene>
    <name evidence="3" type="ORF">SAMN05421837_102205</name>
</gene>
<dbReference type="SUPFAM" id="SSF51182">
    <property type="entry name" value="RmlC-like cupins"/>
    <property type="match status" value="1"/>
</dbReference>
<dbReference type="Gene3D" id="2.60.120.10">
    <property type="entry name" value="Jelly Rolls"/>
    <property type="match status" value="1"/>
</dbReference>
<accession>A0A1H5QBQ6</accession>
<dbReference type="InterPro" id="IPR051610">
    <property type="entry name" value="GPI/OXD"/>
</dbReference>
<organism evidence="3 4">
    <name type="scientific">Amycolatopsis pretoriensis</name>
    <dbReference type="NCBI Taxonomy" id="218821"/>
    <lineage>
        <taxon>Bacteria</taxon>
        <taxon>Bacillati</taxon>
        <taxon>Actinomycetota</taxon>
        <taxon>Actinomycetes</taxon>
        <taxon>Pseudonocardiales</taxon>
        <taxon>Pseudonocardiaceae</taxon>
        <taxon>Amycolatopsis</taxon>
    </lineage>
</organism>
<dbReference type="InterPro" id="IPR013096">
    <property type="entry name" value="Cupin_2"/>
</dbReference>
<dbReference type="Proteomes" id="UP000198878">
    <property type="component" value="Unassembled WGS sequence"/>
</dbReference>
<evidence type="ECO:0000256" key="1">
    <source>
        <dbReference type="ARBA" id="ARBA00022723"/>
    </source>
</evidence>
<dbReference type="STRING" id="218821.SAMN05421837_102205"/>
<dbReference type="AlphaFoldDB" id="A0A1H5QBQ6"/>
<evidence type="ECO:0000313" key="4">
    <source>
        <dbReference type="Proteomes" id="UP000198878"/>
    </source>
</evidence>
<proteinExistence type="predicted"/>
<sequence>METKFSPEDHIHNLLDGVRRAMYDDAGVELEDIFGVSGSRAEALPDLTIGLDRIVMLPGTAFPLHVHPGAHLLYVLDGRGGLRVDGQDYVLERGDSIYVPADYPHGVQGPVDDRPLEFLAFGVPHHEVDSTTRMVLVRDDETVTS</sequence>
<reference evidence="4" key="1">
    <citation type="submission" date="2016-10" db="EMBL/GenBank/DDBJ databases">
        <authorList>
            <person name="Varghese N."/>
            <person name="Submissions S."/>
        </authorList>
    </citation>
    <scope>NUCLEOTIDE SEQUENCE [LARGE SCALE GENOMIC DNA]</scope>
    <source>
        <strain evidence="4">DSM 44654</strain>
    </source>
</reference>
<dbReference type="PANTHER" id="PTHR35848">
    <property type="entry name" value="OXALATE-BINDING PROTEIN"/>
    <property type="match status" value="1"/>
</dbReference>
<keyword evidence="4" id="KW-1185">Reference proteome</keyword>
<evidence type="ECO:0000313" key="3">
    <source>
        <dbReference type="EMBL" id="SEF23486.1"/>
    </source>
</evidence>